<evidence type="ECO:0000256" key="3">
    <source>
        <dbReference type="ARBA" id="ARBA00012966"/>
    </source>
</evidence>
<dbReference type="PROSITE" id="PS00469">
    <property type="entry name" value="NDPK"/>
    <property type="match status" value="1"/>
</dbReference>
<dbReference type="PANTHER" id="PTHR11349">
    <property type="entry name" value="NUCLEOSIDE DIPHOSPHATE KINASE"/>
    <property type="match status" value="1"/>
</dbReference>
<dbReference type="Pfam" id="PF00334">
    <property type="entry name" value="NDK"/>
    <property type="match status" value="1"/>
</dbReference>
<comment type="catalytic activity">
    <reaction evidence="14">
        <text>a 2'-deoxyribonucleoside 5'-diphosphate + ATP = a 2'-deoxyribonucleoside 5'-triphosphate + ADP</text>
        <dbReference type="Rhea" id="RHEA:44640"/>
        <dbReference type="ChEBI" id="CHEBI:30616"/>
        <dbReference type="ChEBI" id="CHEBI:61560"/>
        <dbReference type="ChEBI" id="CHEBI:73316"/>
        <dbReference type="ChEBI" id="CHEBI:456216"/>
        <dbReference type="EC" id="2.7.4.6"/>
    </reaction>
</comment>
<name>A0A8I0GDS2_9ACTO</name>
<feature type="domain" description="Nucleoside diphosphate kinase-like" evidence="15">
    <location>
        <begin position="10"/>
        <end position="149"/>
    </location>
</feature>
<evidence type="ECO:0000256" key="10">
    <source>
        <dbReference type="ARBA" id="ARBA00022842"/>
    </source>
</evidence>
<feature type="binding site" evidence="12">
    <location>
        <position position="125"/>
    </location>
    <ligand>
        <name>ATP</name>
        <dbReference type="ChEBI" id="CHEBI:30616"/>
    </ligand>
</feature>
<keyword evidence="11" id="KW-0546">Nucleotide metabolism</keyword>
<dbReference type="InterPro" id="IPR001564">
    <property type="entry name" value="Nucleoside_diP_kinase"/>
</dbReference>
<dbReference type="AlphaFoldDB" id="A0A8I0GDS2"/>
<keyword evidence="17" id="KW-1185">Reference proteome</keyword>
<evidence type="ECO:0000256" key="12">
    <source>
        <dbReference type="PROSITE-ProRule" id="PRU00706"/>
    </source>
</evidence>
<evidence type="ECO:0000259" key="15">
    <source>
        <dbReference type="SMART" id="SM00562"/>
    </source>
</evidence>
<dbReference type="SUPFAM" id="SSF54919">
    <property type="entry name" value="Nucleoside diphosphate kinase, NDK"/>
    <property type="match status" value="1"/>
</dbReference>
<dbReference type="GO" id="GO:0006241">
    <property type="term" value="P:CTP biosynthetic process"/>
    <property type="evidence" value="ECO:0007669"/>
    <property type="project" value="InterPro"/>
</dbReference>
<keyword evidence="7 14" id="KW-0547">Nucleotide-binding</keyword>
<dbReference type="PRINTS" id="PR01243">
    <property type="entry name" value="NUCDPKINASE"/>
</dbReference>
<dbReference type="PROSITE" id="PS51374">
    <property type="entry name" value="NDPK_LIKE"/>
    <property type="match status" value="1"/>
</dbReference>
<dbReference type="InterPro" id="IPR023005">
    <property type="entry name" value="Nucleoside_diP_kinase_AS"/>
</dbReference>
<reference evidence="16 17" key="1">
    <citation type="submission" date="2020-08" db="EMBL/GenBank/DDBJ databases">
        <title>Winkia gen. nov., sp. nov., isolated from faeces of the Anser albifrons in China.</title>
        <authorList>
            <person name="Liu Q."/>
        </authorList>
    </citation>
    <scope>NUCLEOTIDE SEQUENCE [LARGE SCALE GENOMIC DNA]</scope>
    <source>
        <strain evidence="16 17">C62</strain>
    </source>
</reference>
<dbReference type="GO" id="GO:0006183">
    <property type="term" value="P:GTP biosynthetic process"/>
    <property type="evidence" value="ECO:0007669"/>
    <property type="project" value="InterPro"/>
</dbReference>
<keyword evidence="8 14" id="KW-0418">Kinase</keyword>
<feature type="binding site" evidence="12">
    <location>
        <position position="94"/>
    </location>
    <ligand>
        <name>ATP</name>
        <dbReference type="ChEBI" id="CHEBI:30616"/>
    </ligand>
</feature>
<dbReference type="FunFam" id="3.30.70.141:FF:000003">
    <property type="entry name" value="Nucleoside diphosphate kinase"/>
    <property type="match status" value="1"/>
</dbReference>
<evidence type="ECO:0000256" key="14">
    <source>
        <dbReference type="RuleBase" id="RU004013"/>
    </source>
</evidence>
<organism evidence="16 17">
    <name type="scientific">Nanchangia anserum</name>
    <dbReference type="NCBI Taxonomy" id="2692125"/>
    <lineage>
        <taxon>Bacteria</taxon>
        <taxon>Bacillati</taxon>
        <taxon>Actinomycetota</taxon>
        <taxon>Actinomycetes</taxon>
        <taxon>Actinomycetales</taxon>
        <taxon>Actinomycetaceae</taxon>
        <taxon>Nanchangia</taxon>
    </lineage>
</organism>
<evidence type="ECO:0000256" key="1">
    <source>
        <dbReference type="ARBA" id="ARBA00001946"/>
    </source>
</evidence>
<gene>
    <name evidence="16" type="primary">ndk</name>
    <name evidence="16" type="ORF">H8R10_02000</name>
</gene>
<feature type="binding site" evidence="12">
    <location>
        <position position="66"/>
    </location>
    <ligand>
        <name>ATP</name>
        <dbReference type="ChEBI" id="CHEBI:30616"/>
    </ligand>
</feature>
<evidence type="ECO:0000313" key="16">
    <source>
        <dbReference type="EMBL" id="MBD3689007.1"/>
    </source>
</evidence>
<evidence type="ECO:0000256" key="4">
    <source>
        <dbReference type="ARBA" id="ARBA00017632"/>
    </source>
</evidence>
<feature type="binding site" evidence="12">
    <location>
        <position position="100"/>
    </location>
    <ligand>
        <name>ATP</name>
        <dbReference type="ChEBI" id="CHEBI:30616"/>
    </ligand>
</feature>
<dbReference type="Gene3D" id="3.30.70.141">
    <property type="entry name" value="Nucleoside diphosphate kinase-like domain"/>
    <property type="match status" value="1"/>
</dbReference>
<evidence type="ECO:0000256" key="8">
    <source>
        <dbReference type="ARBA" id="ARBA00022777"/>
    </source>
</evidence>
<dbReference type="InterPro" id="IPR036850">
    <property type="entry name" value="NDK-like_dom_sf"/>
</dbReference>
<dbReference type="RefSeq" id="WP_191071087.1">
    <property type="nucleotide sequence ID" value="NZ_CP060506.1"/>
</dbReference>
<comment type="similarity">
    <text evidence="2 12 13">Belongs to the NDK family.</text>
</comment>
<evidence type="ECO:0000256" key="5">
    <source>
        <dbReference type="ARBA" id="ARBA00022679"/>
    </source>
</evidence>
<feature type="binding site" evidence="12">
    <location>
        <position position="111"/>
    </location>
    <ligand>
        <name>ATP</name>
        <dbReference type="ChEBI" id="CHEBI:30616"/>
    </ligand>
</feature>
<dbReference type="GO" id="GO:0005524">
    <property type="term" value="F:ATP binding"/>
    <property type="evidence" value="ECO:0007669"/>
    <property type="project" value="UniProtKB-KW"/>
</dbReference>
<protein>
    <recommendedName>
        <fullName evidence="4 14">Nucleoside diphosphate kinase</fullName>
        <ecNumber evidence="3 14">2.7.4.6</ecNumber>
    </recommendedName>
</protein>
<accession>A0A8I0GDS2</accession>
<keyword evidence="9 14" id="KW-0067">ATP-binding</keyword>
<feature type="active site" description="Pros-phosphohistidine intermediate" evidence="12">
    <location>
        <position position="128"/>
    </location>
</feature>
<comment type="caution">
    <text evidence="16">The sequence shown here is derived from an EMBL/GenBank/DDBJ whole genome shotgun (WGS) entry which is preliminary data.</text>
</comment>
<comment type="cofactor">
    <cofactor evidence="1">
        <name>Mg(2+)</name>
        <dbReference type="ChEBI" id="CHEBI:18420"/>
    </cofactor>
</comment>
<dbReference type="EMBL" id="JACRUO010000001">
    <property type="protein sequence ID" value="MBD3689007.1"/>
    <property type="molecule type" value="Genomic_DNA"/>
</dbReference>
<dbReference type="SMART" id="SM00562">
    <property type="entry name" value="NDK"/>
    <property type="match status" value="1"/>
</dbReference>
<proteinExistence type="inferred from homology"/>
<evidence type="ECO:0000256" key="11">
    <source>
        <dbReference type="ARBA" id="ARBA00023080"/>
    </source>
</evidence>
<evidence type="ECO:0000256" key="13">
    <source>
        <dbReference type="RuleBase" id="RU004011"/>
    </source>
</evidence>
<dbReference type="Proteomes" id="UP000627538">
    <property type="component" value="Unassembled WGS sequence"/>
</dbReference>
<keyword evidence="6" id="KW-0479">Metal-binding</keyword>
<dbReference type="GO" id="GO:0004550">
    <property type="term" value="F:nucleoside diphosphate kinase activity"/>
    <property type="evidence" value="ECO:0007669"/>
    <property type="project" value="UniProtKB-EC"/>
</dbReference>
<dbReference type="GO" id="GO:0046872">
    <property type="term" value="F:metal ion binding"/>
    <property type="evidence" value="ECO:0007669"/>
    <property type="project" value="UniProtKB-KW"/>
</dbReference>
<dbReference type="EC" id="2.7.4.6" evidence="3 14"/>
<dbReference type="CDD" id="cd04413">
    <property type="entry name" value="NDPk_I"/>
    <property type="match status" value="1"/>
</dbReference>
<evidence type="ECO:0000256" key="2">
    <source>
        <dbReference type="ARBA" id="ARBA00008142"/>
    </source>
</evidence>
<evidence type="ECO:0000256" key="6">
    <source>
        <dbReference type="ARBA" id="ARBA00022723"/>
    </source>
</evidence>
<evidence type="ECO:0000313" key="17">
    <source>
        <dbReference type="Proteomes" id="UP000627538"/>
    </source>
</evidence>
<dbReference type="InterPro" id="IPR034907">
    <property type="entry name" value="NDK-like_dom"/>
</dbReference>
<keyword evidence="5 14" id="KW-0808">Transferase</keyword>
<dbReference type="GO" id="GO:0006228">
    <property type="term" value="P:UTP biosynthetic process"/>
    <property type="evidence" value="ECO:0007669"/>
    <property type="project" value="InterPro"/>
</dbReference>
<feature type="binding site" evidence="12">
    <location>
        <position position="18"/>
    </location>
    <ligand>
        <name>ATP</name>
        <dbReference type="ChEBI" id="CHEBI:30616"/>
    </ligand>
</feature>
<evidence type="ECO:0000256" key="9">
    <source>
        <dbReference type="ARBA" id="ARBA00022840"/>
    </source>
</evidence>
<evidence type="ECO:0000256" key="7">
    <source>
        <dbReference type="ARBA" id="ARBA00022741"/>
    </source>
</evidence>
<keyword evidence="10" id="KW-0460">Magnesium</keyword>
<dbReference type="NCBIfam" id="NF001908">
    <property type="entry name" value="PRK00668.1"/>
    <property type="match status" value="1"/>
</dbReference>
<sequence length="149" mass="16221">MTRSALDPNTEHTLILIKPDAYRRGLVGEILARCERKGYVISALSVVEATPDQLEAHYAEHVAKHFYADLARYMMSSPLVAAVITGEQVVAGVRCLTGGTQPTQADPGTIRGDYGRDWGSGTVENVIHASDSPASAEREIAIWFPELVR</sequence>